<dbReference type="Proteomes" id="UP001353858">
    <property type="component" value="Unassembled WGS sequence"/>
</dbReference>
<sequence length="111" mass="13135">MKSKIQAIDMKYLRKVKGITRRDRIKNDVVRDKLGAKHIIKFVEKQKLKWFGHTCSMKNNRQVKQIWEAGIQKSKAKGRPRKTWNDEISKVLQEKGKTWTEAKTLAKNKKE</sequence>
<dbReference type="AlphaFoldDB" id="A0AAN7Q064"/>
<dbReference type="EMBL" id="JARPUR010000006">
    <property type="protein sequence ID" value="KAK4874460.1"/>
    <property type="molecule type" value="Genomic_DNA"/>
</dbReference>
<accession>A0AAN7Q064</accession>
<comment type="caution">
    <text evidence="1">The sequence shown here is derived from an EMBL/GenBank/DDBJ whole genome shotgun (WGS) entry which is preliminary data.</text>
</comment>
<organism evidence="1 2">
    <name type="scientific">Aquatica leii</name>
    <dbReference type="NCBI Taxonomy" id="1421715"/>
    <lineage>
        <taxon>Eukaryota</taxon>
        <taxon>Metazoa</taxon>
        <taxon>Ecdysozoa</taxon>
        <taxon>Arthropoda</taxon>
        <taxon>Hexapoda</taxon>
        <taxon>Insecta</taxon>
        <taxon>Pterygota</taxon>
        <taxon>Neoptera</taxon>
        <taxon>Endopterygota</taxon>
        <taxon>Coleoptera</taxon>
        <taxon>Polyphaga</taxon>
        <taxon>Elateriformia</taxon>
        <taxon>Elateroidea</taxon>
        <taxon>Lampyridae</taxon>
        <taxon>Luciolinae</taxon>
        <taxon>Aquatica</taxon>
    </lineage>
</organism>
<reference evidence="2" key="1">
    <citation type="submission" date="2023-01" db="EMBL/GenBank/DDBJ databases">
        <title>Key to firefly adult light organ development and bioluminescence: homeobox transcription factors regulate luciferase expression and transportation to peroxisome.</title>
        <authorList>
            <person name="Fu X."/>
        </authorList>
    </citation>
    <scope>NUCLEOTIDE SEQUENCE [LARGE SCALE GENOMIC DNA]</scope>
</reference>
<proteinExistence type="predicted"/>
<protein>
    <recommendedName>
        <fullName evidence="3">Endonuclease-reverse transcriptase</fullName>
    </recommendedName>
</protein>
<evidence type="ECO:0000313" key="1">
    <source>
        <dbReference type="EMBL" id="KAK4874460.1"/>
    </source>
</evidence>
<gene>
    <name evidence="1" type="ORF">RN001_013820</name>
</gene>
<keyword evidence="2" id="KW-1185">Reference proteome</keyword>
<evidence type="ECO:0008006" key="3">
    <source>
        <dbReference type="Google" id="ProtNLM"/>
    </source>
</evidence>
<evidence type="ECO:0000313" key="2">
    <source>
        <dbReference type="Proteomes" id="UP001353858"/>
    </source>
</evidence>
<name>A0AAN7Q064_9COLE</name>